<evidence type="ECO:0000256" key="3">
    <source>
        <dbReference type="ARBA" id="ARBA00010617"/>
    </source>
</evidence>
<keyword evidence="6 12" id="KW-0479">Metal-binding</keyword>
<dbReference type="InterPro" id="IPR050121">
    <property type="entry name" value="Cytochrome_P450_monoxygenase"/>
</dbReference>
<evidence type="ECO:0000256" key="2">
    <source>
        <dbReference type="ARBA" id="ARBA00004370"/>
    </source>
</evidence>
<dbReference type="InterPro" id="IPR001128">
    <property type="entry name" value="Cyt_P450"/>
</dbReference>
<proteinExistence type="inferred from homology"/>
<keyword evidence="7 13" id="KW-1133">Transmembrane helix</keyword>
<dbReference type="EMBL" id="PDNB01000021">
    <property type="protein sequence ID" value="PGH15930.1"/>
    <property type="molecule type" value="Genomic_DNA"/>
</dbReference>
<feature type="transmembrane region" description="Helical" evidence="13">
    <location>
        <begin position="50"/>
        <end position="71"/>
    </location>
</feature>
<dbReference type="InterPro" id="IPR036396">
    <property type="entry name" value="Cyt_P450_sf"/>
</dbReference>
<dbReference type="SUPFAM" id="SSF48264">
    <property type="entry name" value="Cytochrome P450"/>
    <property type="match status" value="1"/>
</dbReference>
<keyword evidence="11 13" id="KW-0472">Membrane</keyword>
<dbReference type="STRING" id="1447875.A0A2B7Y3W2"/>
<dbReference type="OrthoDB" id="6692864at2759"/>
<evidence type="ECO:0000256" key="4">
    <source>
        <dbReference type="ARBA" id="ARBA00022617"/>
    </source>
</evidence>
<dbReference type="AlphaFoldDB" id="A0A2B7Y3W2"/>
<organism evidence="14 15">
    <name type="scientific">Helicocarpus griseus UAMH5409</name>
    <dbReference type="NCBI Taxonomy" id="1447875"/>
    <lineage>
        <taxon>Eukaryota</taxon>
        <taxon>Fungi</taxon>
        <taxon>Dikarya</taxon>
        <taxon>Ascomycota</taxon>
        <taxon>Pezizomycotina</taxon>
        <taxon>Eurotiomycetes</taxon>
        <taxon>Eurotiomycetidae</taxon>
        <taxon>Onygenales</taxon>
        <taxon>Ajellomycetaceae</taxon>
        <taxon>Helicocarpus</taxon>
    </lineage>
</organism>
<accession>A0A2B7Y3W2</accession>
<dbReference type="PANTHER" id="PTHR24305">
    <property type="entry name" value="CYTOCHROME P450"/>
    <property type="match status" value="1"/>
</dbReference>
<evidence type="ECO:0000256" key="1">
    <source>
        <dbReference type="ARBA" id="ARBA00001971"/>
    </source>
</evidence>
<evidence type="ECO:0000256" key="13">
    <source>
        <dbReference type="SAM" id="Phobius"/>
    </source>
</evidence>
<keyword evidence="8" id="KW-0560">Oxidoreductase</keyword>
<feature type="transmembrane region" description="Helical" evidence="13">
    <location>
        <begin position="77"/>
        <end position="98"/>
    </location>
</feature>
<dbReference type="PRINTS" id="PR00463">
    <property type="entry name" value="EP450I"/>
</dbReference>
<keyword evidence="15" id="KW-1185">Reference proteome</keyword>
<name>A0A2B7Y3W2_9EURO</name>
<keyword evidence="5 13" id="KW-0812">Transmembrane</keyword>
<dbReference type="GO" id="GO:0016705">
    <property type="term" value="F:oxidoreductase activity, acting on paired donors, with incorporation or reduction of molecular oxygen"/>
    <property type="evidence" value="ECO:0007669"/>
    <property type="project" value="InterPro"/>
</dbReference>
<protein>
    <recommendedName>
        <fullName evidence="16">Cytochrome P450 oxidoreductase</fullName>
    </recommendedName>
</protein>
<reference evidence="14 15" key="1">
    <citation type="submission" date="2017-10" db="EMBL/GenBank/DDBJ databases">
        <title>Comparative genomics in systemic dimorphic fungi from Ajellomycetaceae.</title>
        <authorList>
            <person name="Munoz J.F."/>
            <person name="Mcewen J.G."/>
            <person name="Clay O.K."/>
            <person name="Cuomo C.A."/>
        </authorList>
    </citation>
    <scope>NUCLEOTIDE SEQUENCE [LARGE SCALE GENOMIC DNA]</scope>
    <source>
        <strain evidence="14 15">UAMH5409</strain>
    </source>
</reference>
<dbReference type="GO" id="GO:1902181">
    <property type="term" value="P:verruculogen biosynthetic process"/>
    <property type="evidence" value="ECO:0007669"/>
    <property type="project" value="UniProtKB-ARBA"/>
</dbReference>
<evidence type="ECO:0008006" key="16">
    <source>
        <dbReference type="Google" id="ProtNLM"/>
    </source>
</evidence>
<dbReference type="CDD" id="cd11061">
    <property type="entry name" value="CYP67-like"/>
    <property type="match status" value="1"/>
</dbReference>
<dbReference type="GO" id="GO:0016020">
    <property type="term" value="C:membrane"/>
    <property type="evidence" value="ECO:0007669"/>
    <property type="project" value="UniProtKB-SubCell"/>
</dbReference>
<dbReference type="GO" id="GO:0020037">
    <property type="term" value="F:heme binding"/>
    <property type="evidence" value="ECO:0007669"/>
    <property type="project" value="InterPro"/>
</dbReference>
<keyword evidence="10" id="KW-0503">Monooxygenase</keyword>
<comment type="similarity">
    <text evidence="3">Belongs to the cytochrome P450 family.</text>
</comment>
<evidence type="ECO:0000313" key="15">
    <source>
        <dbReference type="Proteomes" id="UP000223968"/>
    </source>
</evidence>
<evidence type="ECO:0000256" key="8">
    <source>
        <dbReference type="ARBA" id="ARBA00023002"/>
    </source>
</evidence>
<comment type="caution">
    <text evidence="14">The sequence shown here is derived from an EMBL/GenBank/DDBJ whole genome shotgun (WGS) entry which is preliminary data.</text>
</comment>
<keyword evidence="4 12" id="KW-0349">Heme</keyword>
<feature type="binding site" description="axial binding residue" evidence="12">
    <location>
        <position position="496"/>
    </location>
    <ligand>
        <name>heme</name>
        <dbReference type="ChEBI" id="CHEBI:30413"/>
    </ligand>
    <ligandPart>
        <name>Fe</name>
        <dbReference type="ChEBI" id="CHEBI:18248"/>
    </ligandPart>
</feature>
<dbReference type="Pfam" id="PF00067">
    <property type="entry name" value="p450"/>
    <property type="match status" value="1"/>
</dbReference>
<dbReference type="PRINTS" id="PR00385">
    <property type="entry name" value="P450"/>
</dbReference>
<evidence type="ECO:0000256" key="9">
    <source>
        <dbReference type="ARBA" id="ARBA00023004"/>
    </source>
</evidence>
<dbReference type="Gene3D" id="1.10.630.10">
    <property type="entry name" value="Cytochrome P450"/>
    <property type="match status" value="1"/>
</dbReference>
<dbReference type="GO" id="GO:0004497">
    <property type="term" value="F:monooxygenase activity"/>
    <property type="evidence" value="ECO:0007669"/>
    <property type="project" value="UniProtKB-KW"/>
</dbReference>
<evidence type="ECO:0000256" key="5">
    <source>
        <dbReference type="ARBA" id="ARBA00022692"/>
    </source>
</evidence>
<gene>
    <name evidence="14" type="ORF">AJ79_02097</name>
</gene>
<evidence type="ECO:0000256" key="7">
    <source>
        <dbReference type="ARBA" id="ARBA00022989"/>
    </source>
</evidence>
<dbReference type="FunFam" id="1.10.630.10:FF:000063">
    <property type="entry name" value="Cytochrome P450 monooxygenase"/>
    <property type="match status" value="1"/>
</dbReference>
<evidence type="ECO:0000256" key="10">
    <source>
        <dbReference type="ARBA" id="ARBA00023033"/>
    </source>
</evidence>
<keyword evidence="9 12" id="KW-0408">Iron</keyword>
<evidence type="ECO:0000256" key="11">
    <source>
        <dbReference type="ARBA" id="ARBA00023136"/>
    </source>
</evidence>
<comment type="subcellular location">
    <subcellularLocation>
        <location evidence="2">Membrane</location>
    </subcellularLocation>
</comment>
<dbReference type="GO" id="GO:0005506">
    <property type="term" value="F:iron ion binding"/>
    <property type="evidence" value="ECO:0007669"/>
    <property type="project" value="InterPro"/>
</dbReference>
<sequence length="556" mass="62854">MSPLADFVLNLSWDNYRSSCILASAAGITTHLSFFIYGEHHRYGTAIIKTYLFLFFLLGAAILYLTQYAVAKTIANTFLISSAYFAGLYGSILAYRVLFHPLREFPGPFLFRISSIYHSFLLKNSDNYLLMYKLHEKYGPICRTGPANLSVNVPEAVQAVLGSDSKCSKTPWYEQSLPLVNLHTMRDKKMHDKRRKVFSKAFSPASLRLYEPRVVQHSELFVQQLAKMGGKPFDATRWCKYWAFDIMGELAFGESFRMITEETNRWVPDLLEAGMANVGKFTPIPWATPIIHRIPFLAKGPKRFLEFVGSKVADRSKKPSEKADVLQYLLEDYEKTEKKDKDYQLLRGDTRLTIVGGSDTTAATLTYILYHLAKDPRQITKLRAELKPLLAGGKKCLDPKDVSSAKHLEGIIYEAMRLHPAIPSGYPRLTPPEGISINGTYIPGGTTIMIPLWALGRSEDAYVRANEFIPERWYSQAELIKNKHCFATFSLGPYSCIGRPLALMELRAVVCQILMAFNTIKFAPGEDGTRLMTETKDHFTVGLAPLDIVLDNFDKE</sequence>
<evidence type="ECO:0000256" key="12">
    <source>
        <dbReference type="PIRSR" id="PIRSR602401-1"/>
    </source>
</evidence>
<dbReference type="Proteomes" id="UP000223968">
    <property type="component" value="Unassembled WGS sequence"/>
</dbReference>
<comment type="cofactor">
    <cofactor evidence="1 12">
        <name>heme</name>
        <dbReference type="ChEBI" id="CHEBI:30413"/>
    </cofactor>
</comment>
<dbReference type="PANTHER" id="PTHR24305:SF187">
    <property type="entry name" value="P450, PUTATIVE (EUROFUNG)-RELATED"/>
    <property type="match status" value="1"/>
</dbReference>
<evidence type="ECO:0000256" key="6">
    <source>
        <dbReference type="ARBA" id="ARBA00022723"/>
    </source>
</evidence>
<dbReference type="InterPro" id="IPR002401">
    <property type="entry name" value="Cyt_P450_E_grp-I"/>
</dbReference>
<evidence type="ECO:0000313" key="14">
    <source>
        <dbReference type="EMBL" id="PGH15930.1"/>
    </source>
</evidence>